<feature type="compositionally biased region" description="Acidic residues" evidence="1">
    <location>
        <begin position="33"/>
        <end position="42"/>
    </location>
</feature>
<feature type="compositionally biased region" description="Basic and acidic residues" evidence="1">
    <location>
        <begin position="52"/>
        <end position="72"/>
    </location>
</feature>
<name>A0A8H7ZKF9_9FUNG</name>
<dbReference type="EMBL" id="JAEFCI010013034">
    <property type="protein sequence ID" value="KAG5455638.1"/>
    <property type="molecule type" value="Genomic_DNA"/>
</dbReference>
<evidence type="ECO:0000256" key="2">
    <source>
        <dbReference type="SAM" id="Phobius"/>
    </source>
</evidence>
<gene>
    <name evidence="4" type="ORF">BJ554DRAFT_4876</name>
</gene>
<proteinExistence type="predicted"/>
<evidence type="ECO:0000256" key="1">
    <source>
        <dbReference type="SAM" id="MobiDB-lite"/>
    </source>
</evidence>
<feature type="compositionally biased region" description="Low complexity" evidence="1">
    <location>
        <begin position="1"/>
        <end position="14"/>
    </location>
</feature>
<keyword evidence="5" id="KW-1185">Reference proteome</keyword>
<sequence>MFQQFLSAQQTQSQVHSSRQKSERITRNNQSPSDEEYADEVESVASSSATRARREIQREQREHLRAPRELHPRAFTTQDPDVDLQPTTQGAMPAAWQVKQLLADVPKYDGGGGADTLQMFISKFDTYDWNSHGLVTDAMKLDLAVQKLQCQAHELWLAHEAKHLIGSLERWTTWPQLREALRKCFLPSNYLRELREKLTKIHFSKFNSVSAYIDAFNTIYMQLPDLCKTDSWLLTQFTVGLVVFVFILVFSFWLLWVVVVVV</sequence>
<comment type="caution">
    <text evidence="4">The sequence shown here is derived from an EMBL/GenBank/DDBJ whole genome shotgun (WGS) entry which is preliminary data.</text>
</comment>
<evidence type="ECO:0000259" key="3">
    <source>
        <dbReference type="Pfam" id="PF03732"/>
    </source>
</evidence>
<keyword evidence="2" id="KW-0812">Transmembrane</keyword>
<feature type="domain" description="Retrotransposon gag" evidence="3">
    <location>
        <begin position="143"/>
        <end position="241"/>
    </location>
</feature>
<dbReference type="InterPro" id="IPR005162">
    <property type="entry name" value="Retrotrans_gag_dom"/>
</dbReference>
<evidence type="ECO:0000313" key="4">
    <source>
        <dbReference type="EMBL" id="KAG5455638.1"/>
    </source>
</evidence>
<reference evidence="4 5" key="1">
    <citation type="journal article" name="Sci. Rep.">
        <title>Genome-scale phylogenetic analyses confirm Olpidium as the closest living zoosporic fungus to the non-flagellated, terrestrial fungi.</title>
        <authorList>
            <person name="Chang Y."/>
            <person name="Rochon D."/>
            <person name="Sekimoto S."/>
            <person name="Wang Y."/>
            <person name="Chovatia M."/>
            <person name="Sandor L."/>
            <person name="Salamov A."/>
            <person name="Grigoriev I.V."/>
            <person name="Stajich J.E."/>
            <person name="Spatafora J.W."/>
        </authorList>
    </citation>
    <scope>NUCLEOTIDE SEQUENCE [LARGE SCALE GENOMIC DNA]</scope>
    <source>
        <strain evidence="4">S191</strain>
    </source>
</reference>
<feature type="region of interest" description="Disordered" evidence="1">
    <location>
        <begin position="1"/>
        <end position="87"/>
    </location>
</feature>
<dbReference type="OrthoDB" id="2430210at2759"/>
<keyword evidence="2" id="KW-1133">Transmembrane helix</keyword>
<keyword evidence="2" id="KW-0472">Membrane</keyword>
<accession>A0A8H7ZKF9</accession>
<evidence type="ECO:0000313" key="5">
    <source>
        <dbReference type="Proteomes" id="UP000673691"/>
    </source>
</evidence>
<organism evidence="4 5">
    <name type="scientific">Olpidium bornovanus</name>
    <dbReference type="NCBI Taxonomy" id="278681"/>
    <lineage>
        <taxon>Eukaryota</taxon>
        <taxon>Fungi</taxon>
        <taxon>Fungi incertae sedis</taxon>
        <taxon>Olpidiomycota</taxon>
        <taxon>Olpidiomycotina</taxon>
        <taxon>Olpidiomycetes</taxon>
        <taxon>Olpidiales</taxon>
        <taxon>Olpidiaceae</taxon>
        <taxon>Olpidium</taxon>
    </lineage>
</organism>
<protein>
    <recommendedName>
        <fullName evidence="3">Retrotransposon gag domain-containing protein</fullName>
    </recommendedName>
</protein>
<dbReference type="Pfam" id="PF03732">
    <property type="entry name" value="Retrotrans_gag"/>
    <property type="match status" value="1"/>
</dbReference>
<dbReference type="Proteomes" id="UP000673691">
    <property type="component" value="Unassembled WGS sequence"/>
</dbReference>
<feature type="transmembrane region" description="Helical" evidence="2">
    <location>
        <begin position="237"/>
        <end position="261"/>
    </location>
</feature>
<dbReference type="AlphaFoldDB" id="A0A8H7ZKF9"/>
<feature type="compositionally biased region" description="Polar residues" evidence="1">
    <location>
        <begin position="75"/>
        <end position="87"/>
    </location>
</feature>